<dbReference type="STRING" id="47839.BN973_03615"/>
<dbReference type="Proteomes" id="UP000028880">
    <property type="component" value="Unassembled WGS sequence"/>
</dbReference>
<sequence length="46" mass="4932">MLSRADDDVADCAGEILVQRGIDIVTQLTYPHPSMPDGFDSLLAAL</sequence>
<reference evidence="1" key="2">
    <citation type="submission" date="2014-04" db="EMBL/GenBank/DDBJ databases">
        <authorList>
            <person name="Xu Y.W."/>
            <person name="Yang Q."/>
        </authorList>
    </citation>
    <scope>NUCLEOTIDE SEQUENCE</scope>
    <source>
        <strain evidence="1">DSM 44626</strain>
    </source>
</reference>
<evidence type="ECO:0000313" key="1">
    <source>
        <dbReference type="EMBL" id="CDO89242.1"/>
    </source>
</evidence>
<gene>
    <name evidence="1" type="ORF">BN973_03615</name>
</gene>
<dbReference type="HOGENOM" id="CLU_3186127_0_0_11"/>
<protein>
    <submittedName>
        <fullName evidence="1">Uncharacterized protein</fullName>
    </submittedName>
</protein>
<reference evidence="1" key="1">
    <citation type="journal article" date="2014" name="Genome Announc.">
        <title>Draft Genome Sequence of Mycobacterium triplex DSM 44626.</title>
        <authorList>
            <person name="Sassi M."/>
            <person name="Croce O."/>
            <person name="Robert C."/>
            <person name="Raoult D."/>
            <person name="Drancourt M."/>
        </authorList>
    </citation>
    <scope>NUCLEOTIDE SEQUENCE [LARGE SCALE GENOMIC DNA]</scope>
    <source>
        <strain evidence="1">DSM 44626</strain>
    </source>
</reference>
<dbReference type="EMBL" id="HG964446">
    <property type="protein sequence ID" value="CDO89242.1"/>
    <property type="molecule type" value="Genomic_DNA"/>
</dbReference>
<dbReference type="AlphaFoldDB" id="A0A024K0Z8"/>
<accession>A0A024K0Z8</accession>
<name>A0A024K0Z8_9MYCO</name>
<dbReference type="RefSeq" id="WP_156959180.1">
    <property type="nucleotide sequence ID" value="NZ_HG964446.1"/>
</dbReference>
<proteinExistence type="predicted"/>
<organism evidence="1">
    <name type="scientific">Mycobacterium triplex</name>
    <dbReference type="NCBI Taxonomy" id="47839"/>
    <lineage>
        <taxon>Bacteria</taxon>
        <taxon>Bacillati</taxon>
        <taxon>Actinomycetota</taxon>
        <taxon>Actinomycetes</taxon>
        <taxon>Mycobacteriales</taxon>
        <taxon>Mycobacteriaceae</taxon>
        <taxon>Mycobacterium</taxon>
        <taxon>Mycobacterium simiae complex</taxon>
    </lineage>
</organism>